<evidence type="ECO:0000256" key="4">
    <source>
        <dbReference type="ARBA" id="ARBA00023163"/>
    </source>
</evidence>
<dbReference type="Pfam" id="PF08493">
    <property type="entry name" value="AflR"/>
    <property type="match status" value="1"/>
</dbReference>
<accession>A0AA39L5U3</accession>
<dbReference type="Proteomes" id="UP001175261">
    <property type="component" value="Unassembled WGS sequence"/>
</dbReference>
<evidence type="ECO:0000313" key="8">
    <source>
        <dbReference type="Proteomes" id="UP001175261"/>
    </source>
</evidence>
<feature type="domain" description="Aflatoxin regulatory protein" evidence="6">
    <location>
        <begin position="198"/>
        <end position="293"/>
    </location>
</feature>
<dbReference type="AlphaFoldDB" id="A0AA39L5U3"/>
<reference evidence="7" key="1">
    <citation type="submission" date="2022-10" db="EMBL/GenBank/DDBJ databases">
        <title>Determination and structural analysis of whole genome sequence of Sarocladium strictum F4-1.</title>
        <authorList>
            <person name="Hu L."/>
            <person name="Jiang Y."/>
        </authorList>
    </citation>
    <scope>NUCLEOTIDE SEQUENCE</scope>
    <source>
        <strain evidence="7">F4-1</strain>
    </source>
</reference>
<keyword evidence="4" id="KW-0804">Transcription</keyword>
<evidence type="ECO:0000313" key="7">
    <source>
        <dbReference type="EMBL" id="KAK0385621.1"/>
    </source>
</evidence>
<sequence length="410" mass="44632">MKFAKALQAGMPLLLSPHGSPNQDTIENSIDVPGTLSMSNITHGGANQDLPIKTMPQPAEAYNQEMNIDPESGMVGLPSSFSDALVHNAAMEASNVGGHVPSVPRTNSPIEGVDLADCFGTGDDTFNLASIYDQSLSFSFSTSPPMDLDYLSHLNLPESEPKQLVSLANPKVTEKRASNHVMAVDPALQQIAGRQNEGHSCLRVAKRVQHSAIIMASKGETPEQNQYNSSKAVPATATTTDQALLMCSNTAKQLMDILRCRCESDAYLPFLLTVLISKVLATYSAIAKADDSTPFRFVTSPGVHHERQVQTQQPQGKQQDAFLPVPLKLGAYEVEEDLEGLLRAQMVLYELSKMECVAQLFAERYCHRSAGHDSLAEDCTVYTALAEFIKNRYARTKAVCELKSPMLTKT</sequence>
<dbReference type="GO" id="GO:0045122">
    <property type="term" value="P:aflatoxin biosynthetic process"/>
    <property type="evidence" value="ECO:0007669"/>
    <property type="project" value="InterPro"/>
</dbReference>
<keyword evidence="5" id="KW-0539">Nucleus</keyword>
<evidence type="ECO:0000256" key="1">
    <source>
        <dbReference type="ARBA" id="ARBA00022723"/>
    </source>
</evidence>
<name>A0AA39L5U3_SARSR</name>
<keyword evidence="2" id="KW-0805">Transcription regulation</keyword>
<keyword evidence="8" id="KW-1185">Reference proteome</keyword>
<dbReference type="GO" id="GO:0003677">
    <property type="term" value="F:DNA binding"/>
    <property type="evidence" value="ECO:0007669"/>
    <property type="project" value="UniProtKB-KW"/>
</dbReference>
<keyword evidence="3" id="KW-0238">DNA-binding</keyword>
<protein>
    <recommendedName>
        <fullName evidence="6">Aflatoxin regulatory protein domain-containing protein</fullName>
    </recommendedName>
</protein>
<evidence type="ECO:0000256" key="5">
    <source>
        <dbReference type="ARBA" id="ARBA00023242"/>
    </source>
</evidence>
<evidence type="ECO:0000259" key="6">
    <source>
        <dbReference type="Pfam" id="PF08493"/>
    </source>
</evidence>
<comment type="caution">
    <text evidence="7">The sequence shown here is derived from an EMBL/GenBank/DDBJ whole genome shotgun (WGS) entry which is preliminary data.</text>
</comment>
<dbReference type="GO" id="GO:0006355">
    <property type="term" value="P:regulation of DNA-templated transcription"/>
    <property type="evidence" value="ECO:0007669"/>
    <property type="project" value="InterPro"/>
</dbReference>
<organism evidence="7 8">
    <name type="scientific">Sarocladium strictum</name>
    <name type="common">Black bundle disease fungus</name>
    <name type="synonym">Acremonium strictum</name>
    <dbReference type="NCBI Taxonomy" id="5046"/>
    <lineage>
        <taxon>Eukaryota</taxon>
        <taxon>Fungi</taxon>
        <taxon>Dikarya</taxon>
        <taxon>Ascomycota</taxon>
        <taxon>Pezizomycotina</taxon>
        <taxon>Sordariomycetes</taxon>
        <taxon>Hypocreomycetidae</taxon>
        <taxon>Hypocreales</taxon>
        <taxon>Sarocladiaceae</taxon>
        <taxon>Sarocladium</taxon>
    </lineage>
</organism>
<dbReference type="GO" id="GO:0046872">
    <property type="term" value="F:metal ion binding"/>
    <property type="evidence" value="ECO:0007669"/>
    <property type="project" value="UniProtKB-KW"/>
</dbReference>
<keyword evidence="1" id="KW-0479">Metal-binding</keyword>
<evidence type="ECO:0000256" key="3">
    <source>
        <dbReference type="ARBA" id="ARBA00023125"/>
    </source>
</evidence>
<gene>
    <name evidence="7" type="ORF">NLU13_6798</name>
</gene>
<dbReference type="InterPro" id="IPR013700">
    <property type="entry name" value="AflR"/>
</dbReference>
<dbReference type="GO" id="GO:0005634">
    <property type="term" value="C:nucleus"/>
    <property type="evidence" value="ECO:0007669"/>
    <property type="project" value="InterPro"/>
</dbReference>
<evidence type="ECO:0000256" key="2">
    <source>
        <dbReference type="ARBA" id="ARBA00023015"/>
    </source>
</evidence>
<dbReference type="EMBL" id="JAPDFR010000006">
    <property type="protein sequence ID" value="KAK0385621.1"/>
    <property type="molecule type" value="Genomic_DNA"/>
</dbReference>
<proteinExistence type="predicted"/>